<feature type="transmembrane region" description="Helical" evidence="2">
    <location>
        <begin position="45"/>
        <end position="69"/>
    </location>
</feature>
<organism evidence="3">
    <name type="scientific">viral metagenome</name>
    <dbReference type="NCBI Taxonomy" id="1070528"/>
    <lineage>
        <taxon>unclassified sequences</taxon>
        <taxon>metagenomes</taxon>
        <taxon>organismal metagenomes</taxon>
    </lineage>
</organism>
<keyword evidence="2" id="KW-0472">Membrane</keyword>
<dbReference type="AlphaFoldDB" id="A0A6C0LY09"/>
<keyword evidence="2" id="KW-0812">Transmembrane</keyword>
<evidence type="ECO:0000256" key="1">
    <source>
        <dbReference type="SAM" id="Coils"/>
    </source>
</evidence>
<keyword evidence="1" id="KW-0175">Coiled coil</keyword>
<evidence type="ECO:0000313" key="3">
    <source>
        <dbReference type="EMBL" id="QHU34925.1"/>
    </source>
</evidence>
<sequence>MDVIYKQKKNEVVINLIEKINTTITKIKTKLFIATAAYDKYYKRYYIITLTLFILSSVVTFIEALRLIIMEYIHKDEQLLINVNLLTTLINVLVLFFGIIITILSSYIRFKNYREILEELREKQNILIEYIDKYKKQKNNLEYIYLIKEDDIKFEEIEKIKNDIEEYDTKIESTNILEYLTTKDIIRFNNYKGDFDLKIIEIKLKYKKESKIIEDKYEEKKNIMNLQKDNNPYIIVQSYCEPNKYIQHQPQRNHFIQTIQLQPIQPIQPIQLQPIQTIQPQHIQTIQLQPIQTKNNIKFNKPLDLSKSTNKFYNLS</sequence>
<reference evidence="3" key="1">
    <citation type="journal article" date="2020" name="Nature">
        <title>Giant virus diversity and host interactions through global metagenomics.</title>
        <authorList>
            <person name="Schulz F."/>
            <person name="Roux S."/>
            <person name="Paez-Espino D."/>
            <person name="Jungbluth S."/>
            <person name="Walsh D.A."/>
            <person name="Denef V.J."/>
            <person name="McMahon K.D."/>
            <person name="Konstantinidis K.T."/>
            <person name="Eloe-Fadrosh E.A."/>
            <person name="Kyrpides N.C."/>
            <person name="Woyke T."/>
        </authorList>
    </citation>
    <scope>NUCLEOTIDE SEQUENCE</scope>
    <source>
        <strain evidence="3">GVMAG-S-1017244-22</strain>
    </source>
</reference>
<feature type="coiled-coil region" evidence="1">
    <location>
        <begin position="117"/>
        <end position="177"/>
    </location>
</feature>
<evidence type="ECO:0000256" key="2">
    <source>
        <dbReference type="SAM" id="Phobius"/>
    </source>
</evidence>
<proteinExistence type="predicted"/>
<dbReference type="EMBL" id="MN740581">
    <property type="protein sequence ID" value="QHU34925.1"/>
    <property type="molecule type" value="Genomic_DNA"/>
</dbReference>
<accession>A0A6C0LY09</accession>
<protein>
    <submittedName>
        <fullName evidence="3">Uncharacterized protein</fullName>
    </submittedName>
</protein>
<keyword evidence="2" id="KW-1133">Transmembrane helix</keyword>
<name>A0A6C0LY09_9ZZZZ</name>
<feature type="transmembrane region" description="Helical" evidence="2">
    <location>
        <begin position="89"/>
        <end position="108"/>
    </location>
</feature>